<dbReference type="SUPFAM" id="SSF55781">
    <property type="entry name" value="GAF domain-like"/>
    <property type="match status" value="1"/>
</dbReference>
<dbReference type="PANTHER" id="PTHR33744:SF1">
    <property type="entry name" value="DNA-BINDING TRANSCRIPTIONAL ACTIVATOR ADER"/>
    <property type="match status" value="1"/>
</dbReference>
<evidence type="ECO:0000313" key="3">
    <source>
        <dbReference type="EMBL" id="SDQ31837.1"/>
    </source>
</evidence>
<sequence length="626" mass="67169">MHEPAEHLLRLFELLVEDADEERLAEVVATARARDPRQEHSGLVERAGELALRLRRTLEERRRHESELAALFDTAGDLARVRDPDAVLGAIVHRARTLLGTHVAYLSLNDESAGTTYMRVTDGCVSELFQRVRLGLGEGLGGLVAQTALPYSTGSYFADTRFTHTAAIDEAVRDERLVAILGVPLTTGGSVIGVLYAAERTGREFSRDEVALLSSLADHAAIAIDNAGLLQETRNALEELHTAHETIREHNVAMRRAERAHDRLTDLVLRGGTVDDVAEAVAGVLGGGIAVHDAEGTELACAGTTPLEWPRSAVHRSGSSGRAVPWGANLVCAALAGPELLGSLTLVGCGELSDADRRLFERAGVVTALVLLIRRRTAEAEQRVRGDLVTELLSAPSRARVGLSDRARRVGVDPTGEKVVLVASADVADRERLVAAASRHAERRAGLAGVHLDHLVVLLPGAQAGDQARELARGLGGSTSRRVTVGAAGPVDGLEDVTRGYEEARRCLDALLALGRTGTGAALAELGFLGVLLGDRGDLDGYVERTLGAVLDYDSRRGTELLRTLRGYFDCGRSPNRTARELHVHVNTVGQRLERISAILGSDWQSSERSLEIQLALRLHRLRAGS</sequence>
<dbReference type="InterPro" id="IPR029016">
    <property type="entry name" value="GAF-like_dom_sf"/>
</dbReference>
<dbReference type="InterPro" id="IPR025736">
    <property type="entry name" value="PucR_C-HTH_dom"/>
</dbReference>
<dbReference type="InterPro" id="IPR042070">
    <property type="entry name" value="PucR_C-HTH_sf"/>
</dbReference>
<dbReference type="OrthoDB" id="8026818at2"/>
<protein>
    <submittedName>
        <fullName evidence="3">Sugar diacid utilization regulator</fullName>
    </submittedName>
</protein>
<name>A0A1H0ZWM0_9ACTN</name>
<feature type="domain" description="GAF" evidence="2">
    <location>
        <begin position="83"/>
        <end position="234"/>
    </location>
</feature>
<dbReference type="SMART" id="SM00065">
    <property type="entry name" value="GAF"/>
    <property type="match status" value="1"/>
</dbReference>
<dbReference type="PANTHER" id="PTHR33744">
    <property type="entry name" value="CARBOHYDRATE DIACID REGULATOR"/>
    <property type="match status" value="1"/>
</dbReference>
<gene>
    <name evidence="3" type="ORF">SAMN04489718_1284</name>
</gene>
<dbReference type="Pfam" id="PF01590">
    <property type="entry name" value="GAF"/>
    <property type="match status" value="1"/>
</dbReference>
<dbReference type="InterPro" id="IPR051448">
    <property type="entry name" value="CdaR-like_regulators"/>
</dbReference>
<evidence type="ECO:0000256" key="1">
    <source>
        <dbReference type="ARBA" id="ARBA00006754"/>
    </source>
</evidence>
<dbReference type="InterPro" id="IPR041522">
    <property type="entry name" value="CdaR_GGDEF"/>
</dbReference>
<dbReference type="InterPro" id="IPR003018">
    <property type="entry name" value="GAF"/>
</dbReference>
<accession>A0A1H0ZWM0</accession>
<keyword evidence="4" id="KW-1185">Reference proteome</keyword>
<dbReference type="Pfam" id="PF13556">
    <property type="entry name" value="HTH_30"/>
    <property type="match status" value="1"/>
</dbReference>
<evidence type="ECO:0000313" key="4">
    <source>
        <dbReference type="Proteomes" id="UP000199301"/>
    </source>
</evidence>
<dbReference type="Proteomes" id="UP000199301">
    <property type="component" value="Unassembled WGS sequence"/>
</dbReference>
<dbReference type="Pfam" id="PF17853">
    <property type="entry name" value="GGDEF_2"/>
    <property type="match status" value="1"/>
</dbReference>
<dbReference type="EMBL" id="FNKO01000001">
    <property type="protein sequence ID" value="SDQ31837.1"/>
    <property type="molecule type" value="Genomic_DNA"/>
</dbReference>
<dbReference type="RefSeq" id="WP_092521714.1">
    <property type="nucleotide sequence ID" value="NZ_FNKO01000001.1"/>
</dbReference>
<evidence type="ECO:0000259" key="2">
    <source>
        <dbReference type="SMART" id="SM00065"/>
    </source>
</evidence>
<dbReference type="Gene3D" id="1.10.10.2840">
    <property type="entry name" value="PucR C-terminal helix-turn-helix domain"/>
    <property type="match status" value="1"/>
</dbReference>
<reference evidence="4" key="1">
    <citation type="submission" date="2016-10" db="EMBL/GenBank/DDBJ databases">
        <authorList>
            <person name="Varghese N."/>
            <person name="Submissions S."/>
        </authorList>
    </citation>
    <scope>NUCLEOTIDE SEQUENCE [LARGE SCALE GENOMIC DNA]</scope>
    <source>
        <strain evidence="4">DSM 45459</strain>
    </source>
</reference>
<dbReference type="STRING" id="995062.SAMN04489718_1284"/>
<comment type="similarity">
    <text evidence="1">Belongs to the CdaR family.</text>
</comment>
<dbReference type="Gene3D" id="3.30.450.40">
    <property type="match status" value="1"/>
</dbReference>
<proteinExistence type="inferred from homology"/>
<organism evidence="3 4">
    <name type="scientific">Actinopolyspora saharensis</name>
    <dbReference type="NCBI Taxonomy" id="995062"/>
    <lineage>
        <taxon>Bacteria</taxon>
        <taxon>Bacillati</taxon>
        <taxon>Actinomycetota</taxon>
        <taxon>Actinomycetes</taxon>
        <taxon>Actinopolysporales</taxon>
        <taxon>Actinopolysporaceae</taxon>
        <taxon>Actinopolyspora</taxon>
    </lineage>
</organism>
<dbReference type="AlphaFoldDB" id="A0A1H0ZWM0"/>